<keyword evidence="5" id="KW-1185">Reference proteome</keyword>
<dbReference type="SUPFAM" id="SSF46894">
    <property type="entry name" value="C-terminal effector domain of the bipartite response regulators"/>
    <property type="match status" value="1"/>
</dbReference>
<comment type="caution">
    <text evidence="4">The sequence shown here is derived from an EMBL/GenBank/DDBJ whole genome shotgun (WGS) entry which is preliminary data.</text>
</comment>
<dbReference type="AlphaFoldDB" id="A0A2T3HHV3"/>
<evidence type="ECO:0000313" key="5">
    <source>
        <dbReference type="Proteomes" id="UP000240912"/>
    </source>
</evidence>
<feature type="coiled-coil region" evidence="1">
    <location>
        <begin position="420"/>
        <end position="517"/>
    </location>
</feature>
<dbReference type="GO" id="GO:0003677">
    <property type="term" value="F:DNA binding"/>
    <property type="evidence" value="ECO:0007669"/>
    <property type="project" value="InterPro"/>
</dbReference>
<dbReference type="GO" id="GO:0006355">
    <property type="term" value="P:regulation of DNA-templated transcription"/>
    <property type="evidence" value="ECO:0007669"/>
    <property type="project" value="InterPro"/>
</dbReference>
<evidence type="ECO:0000256" key="2">
    <source>
        <dbReference type="SAM" id="Phobius"/>
    </source>
</evidence>
<sequence length="622" mass="71634">MKAQQQTLDSLKRVIRAASAVDKPIKMAMLARATNESNPRSAHRTAQQALALARQQKNPDALAFCYATAGYIAMQQKHPGKARAWIDSAMLLAQKSKNDVIRSYAWLRKGWLELVNGNNDQSMTALLKGAQLAEQVNSPQAFSQQSLIHHYISSIYAYGSDTAKQRRYAIKCLATAFRSGSPDDIQIGMMTVAHSFFSKFERDVSQRRWLDSSKLAYRNAMDYYERNKAKIYIQTNASVTALNLANIYFKYHPRPYRDSAHVYINSALEIARRTKGHEVIANCYGMLSEYALMARQYNQAEQYLLKGLTELEPISSGADLTRSRLMQGLSRIAEQAGRYDRALAYYKKYQDYYTKVFDAEKLTTIQRMEAEFHASRQQDEIARLQELDKLNRRSFWLYLGIGSAGLLVLGFLLLSYHYKLKAAKRQEQLVEQQMQQAALQLKLHQTEADRLALEKQEAELKISLKEQERERLQAQQELLQDRTQWLERQLIAGVLKIEEKNAILDALRQRTQQTDNQVTARQIDQIVSQNQRLDEQQYELSQMHPDFFNQLQQKAGNSLTKLDLKYCSYILMGLETKEIAMRLGVEPKSIRMAKYRLKQKLGLGKEENLDVFIQSFQKPGRS</sequence>
<protein>
    <recommendedName>
        <fullName evidence="3">HTH luxR-type domain-containing protein</fullName>
    </recommendedName>
</protein>
<feature type="transmembrane region" description="Helical" evidence="2">
    <location>
        <begin position="395"/>
        <end position="416"/>
    </location>
</feature>
<reference evidence="4 5" key="1">
    <citation type="submission" date="2018-03" db="EMBL/GenBank/DDBJ databases">
        <authorList>
            <person name="Keele B.F."/>
        </authorList>
    </citation>
    <scope>NUCLEOTIDE SEQUENCE [LARGE SCALE GENOMIC DNA]</scope>
    <source>
        <strain evidence="4 5">YL28-9</strain>
    </source>
</reference>
<keyword evidence="2" id="KW-1133">Transmembrane helix</keyword>
<evidence type="ECO:0000259" key="3">
    <source>
        <dbReference type="PROSITE" id="PS00622"/>
    </source>
</evidence>
<evidence type="ECO:0000313" key="4">
    <source>
        <dbReference type="EMBL" id="PST82036.1"/>
    </source>
</evidence>
<proteinExistence type="predicted"/>
<evidence type="ECO:0000256" key="1">
    <source>
        <dbReference type="SAM" id="Coils"/>
    </source>
</evidence>
<dbReference type="EMBL" id="PYLS01000006">
    <property type="protein sequence ID" value="PST82036.1"/>
    <property type="molecule type" value="Genomic_DNA"/>
</dbReference>
<name>A0A2T3HHV3_9SPHI</name>
<keyword evidence="2" id="KW-0472">Membrane</keyword>
<keyword evidence="2" id="KW-0812">Transmembrane</keyword>
<dbReference type="InterPro" id="IPR011990">
    <property type="entry name" value="TPR-like_helical_dom_sf"/>
</dbReference>
<dbReference type="InterPro" id="IPR016032">
    <property type="entry name" value="Sig_transdc_resp-reg_C-effctor"/>
</dbReference>
<dbReference type="InterPro" id="IPR000792">
    <property type="entry name" value="Tscrpt_reg_LuxR_C"/>
</dbReference>
<feature type="domain" description="HTH luxR-type" evidence="3">
    <location>
        <begin position="573"/>
        <end position="600"/>
    </location>
</feature>
<dbReference type="Gene3D" id="1.25.40.10">
    <property type="entry name" value="Tetratricopeptide repeat domain"/>
    <property type="match status" value="2"/>
</dbReference>
<dbReference type="SUPFAM" id="SSF48452">
    <property type="entry name" value="TPR-like"/>
    <property type="match status" value="2"/>
</dbReference>
<dbReference type="Proteomes" id="UP000240912">
    <property type="component" value="Unassembled WGS sequence"/>
</dbReference>
<dbReference type="PROSITE" id="PS00622">
    <property type="entry name" value="HTH_LUXR_1"/>
    <property type="match status" value="1"/>
</dbReference>
<accession>A0A2T3HHV3</accession>
<keyword evidence="1" id="KW-0175">Coiled coil</keyword>
<organism evidence="4 5">
    <name type="scientific">Pedobacter yulinensis</name>
    <dbReference type="NCBI Taxonomy" id="2126353"/>
    <lineage>
        <taxon>Bacteria</taxon>
        <taxon>Pseudomonadati</taxon>
        <taxon>Bacteroidota</taxon>
        <taxon>Sphingobacteriia</taxon>
        <taxon>Sphingobacteriales</taxon>
        <taxon>Sphingobacteriaceae</taxon>
        <taxon>Pedobacter</taxon>
    </lineage>
</organism>
<dbReference type="Gene3D" id="1.10.10.10">
    <property type="entry name" value="Winged helix-like DNA-binding domain superfamily/Winged helix DNA-binding domain"/>
    <property type="match status" value="1"/>
</dbReference>
<gene>
    <name evidence="4" type="ORF">C7T94_14565</name>
</gene>
<dbReference type="InterPro" id="IPR036388">
    <property type="entry name" value="WH-like_DNA-bd_sf"/>
</dbReference>